<evidence type="ECO:0000313" key="4">
    <source>
        <dbReference type="EMBL" id="RXK85527.1"/>
    </source>
</evidence>
<evidence type="ECO:0000259" key="2">
    <source>
        <dbReference type="Pfam" id="PF16391"/>
    </source>
</evidence>
<dbReference type="InterPro" id="IPR032164">
    <property type="entry name" value="DUF5000"/>
</dbReference>
<reference evidence="4 5" key="1">
    <citation type="submission" date="2019-01" db="EMBL/GenBank/DDBJ databases">
        <title>Filimonas sp. strain TTM-71.</title>
        <authorList>
            <person name="Chen W.-M."/>
        </authorList>
    </citation>
    <scope>NUCLEOTIDE SEQUENCE [LARGE SCALE GENOMIC DNA]</scope>
    <source>
        <strain evidence="4 5">TTM-71</strain>
    </source>
</reference>
<protein>
    <submittedName>
        <fullName evidence="4">DUF5126 domain-containing protein</fullName>
    </submittedName>
</protein>
<dbReference type="PROSITE" id="PS51257">
    <property type="entry name" value="PROKAR_LIPOPROTEIN"/>
    <property type="match status" value="1"/>
</dbReference>
<proteinExistence type="predicted"/>
<keyword evidence="5" id="KW-1185">Reference proteome</keyword>
<dbReference type="InterPro" id="IPR032527">
    <property type="entry name" value="DUF4959"/>
</dbReference>
<dbReference type="Pfam" id="PF16323">
    <property type="entry name" value="DUF4959"/>
    <property type="match status" value="1"/>
</dbReference>
<comment type="caution">
    <text evidence="4">The sequence shown here is derived from an EMBL/GenBank/DDBJ whole genome shotgun (WGS) entry which is preliminary data.</text>
</comment>
<feature type="domain" description="DUF5126" evidence="3">
    <location>
        <begin position="132"/>
        <end position="233"/>
    </location>
</feature>
<evidence type="ECO:0000259" key="1">
    <source>
        <dbReference type="Pfam" id="PF16323"/>
    </source>
</evidence>
<dbReference type="OrthoDB" id="621114at2"/>
<dbReference type="InterPro" id="IPR033431">
    <property type="entry name" value="DUF5126"/>
</dbReference>
<feature type="domain" description="DUF4959" evidence="1">
    <location>
        <begin position="25"/>
        <end position="130"/>
    </location>
</feature>
<dbReference type="RefSeq" id="WP_129001279.1">
    <property type="nucleotide sequence ID" value="NZ_SDHZ01000001.1"/>
</dbReference>
<name>A0A4Q1D878_9BACT</name>
<dbReference type="Gene3D" id="2.60.120.260">
    <property type="entry name" value="Galactose-binding domain-like"/>
    <property type="match status" value="1"/>
</dbReference>
<feature type="domain" description="DUF5000" evidence="2">
    <location>
        <begin position="256"/>
        <end position="418"/>
    </location>
</feature>
<sequence>MNKLLQTTHRPLFTLAALVILFLAACKKKDGYNDIVSDDLSKPGIVTDVKVSNFSGGAYITYKLPVSSNILYVQAEYNINDNTKRQTKSSYYSDTIKVSGFALSKDYKVTLHTVSRASVQSDSVVVTVHPETPPYLKLVPTVKINRDFGGVNIVCKNPDKASIGVIVITTDSYDKQQIVQQTYTDLDSINFSVRGYDTLARRFGVYFTDQWGNISDTTFATITPIYETLVPKSKFNAYVLPSDAPTGFGWTINNLWNNNIKTPGYHTTQPITPLVWPAVITFDMGQSAKLSRYTIWNRGLDYDGVYYQWTAGAPKTWVIWGRNDTPVNEVMPTGVSMPAVGEKTPNGWINLGSFVCPDKPSGLGAGQYTASDLALWDAGFSFNFNLSLPKVRYLRFQCLSNWSETNNYFNITELSFWGDVR</sequence>
<dbReference type="Pfam" id="PF17166">
    <property type="entry name" value="DUF5126"/>
    <property type="match status" value="1"/>
</dbReference>
<accession>A0A4Q1D878</accession>
<dbReference type="EMBL" id="SDHZ01000001">
    <property type="protein sequence ID" value="RXK85527.1"/>
    <property type="molecule type" value="Genomic_DNA"/>
</dbReference>
<organism evidence="4 5">
    <name type="scientific">Filimonas effusa</name>
    <dbReference type="NCBI Taxonomy" id="2508721"/>
    <lineage>
        <taxon>Bacteria</taxon>
        <taxon>Pseudomonadati</taxon>
        <taxon>Bacteroidota</taxon>
        <taxon>Chitinophagia</taxon>
        <taxon>Chitinophagales</taxon>
        <taxon>Chitinophagaceae</taxon>
        <taxon>Filimonas</taxon>
    </lineage>
</organism>
<evidence type="ECO:0000259" key="3">
    <source>
        <dbReference type="Pfam" id="PF17166"/>
    </source>
</evidence>
<gene>
    <name evidence="4" type="ORF">ESB13_01545</name>
</gene>
<dbReference type="AlphaFoldDB" id="A0A4Q1D878"/>
<dbReference type="Pfam" id="PF16391">
    <property type="entry name" value="DUF5000"/>
    <property type="match status" value="1"/>
</dbReference>
<evidence type="ECO:0000313" key="5">
    <source>
        <dbReference type="Proteomes" id="UP000290545"/>
    </source>
</evidence>
<dbReference type="Proteomes" id="UP000290545">
    <property type="component" value="Unassembled WGS sequence"/>
</dbReference>